<accession>A0A0N0LTT3</accession>
<dbReference type="Proteomes" id="UP000037997">
    <property type="component" value="Unassembled WGS sequence"/>
</dbReference>
<protein>
    <submittedName>
        <fullName evidence="2">Uncharacterized protein</fullName>
    </submittedName>
</protein>
<evidence type="ECO:0000313" key="2">
    <source>
        <dbReference type="EMBL" id="KPH56271.1"/>
    </source>
</evidence>
<organism evidence="2 3">
    <name type="scientific">Helicobacter pullorum</name>
    <dbReference type="NCBI Taxonomy" id="35818"/>
    <lineage>
        <taxon>Bacteria</taxon>
        <taxon>Pseudomonadati</taxon>
        <taxon>Campylobacterota</taxon>
        <taxon>Epsilonproteobacteria</taxon>
        <taxon>Campylobacterales</taxon>
        <taxon>Helicobacteraceae</taxon>
        <taxon>Helicobacter</taxon>
    </lineage>
</organism>
<dbReference type="STRING" id="35818.HPU229336_08135"/>
<keyword evidence="1" id="KW-1133">Transmembrane helix</keyword>
<feature type="transmembrane region" description="Helical" evidence="1">
    <location>
        <begin position="33"/>
        <end position="52"/>
    </location>
</feature>
<dbReference type="AlphaFoldDB" id="A0A0N0LTT3"/>
<dbReference type="PATRIC" id="fig|35818.11.peg.479"/>
<evidence type="ECO:0000256" key="1">
    <source>
        <dbReference type="SAM" id="Phobius"/>
    </source>
</evidence>
<keyword evidence="1" id="KW-0812">Transmembrane</keyword>
<sequence length="176" mass="20550">MMMRINILSFILFAILAICGVLSYIFWGSLVTLNFVFAYVSFVIIVGMAFIMQRKKIMRLISQASQEELESLKNLYQSKEEKEEEFWGENEDKDDEKIVKECISKKKKFWQSFNKESGKVGFKMFFMPLRLLTYAVFIVLFLIFLKKELFDFVGFFGGLIVGNFALVMALFLAKVK</sequence>
<feature type="transmembrane region" description="Helical" evidence="1">
    <location>
        <begin position="152"/>
        <end position="173"/>
    </location>
</feature>
<gene>
    <name evidence="2" type="ORF">HPU229334_02445</name>
</gene>
<reference evidence="2 3" key="1">
    <citation type="submission" date="2014-06" db="EMBL/GenBank/DDBJ databases">
        <title>Helicobacter pullorum isolates in fresh chicken meat - phenotypic and genotypic features.</title>
        <authorList>
            <person name="Borges V."/>
            <person name="Santos A."/>
            <person name="Correia C.B."/>
            <person name="Saraiva M."/>
            <person name="Menard A."/>
            <person name="Vieira L."/>
            <person name="Sampaio D.A."/>
            <person name="Gomes J.P."/>
            <person name="Oleastro M."/>
        </authorList>
    </citation>
    <scope>NUCLEOTIDE SEQUENCE [LARGE SCALE GENOMIC DNA]</scope>
    <source>
        <strain evidence="2 3">229334/12</strain>
    </source>
</reference>
<evidence type="ECO:0000313" key="3">
    <source>
        <dbReference type="Proteomes" id="UP000037997"/>
    </source>
</evidence>
<feature type="transmembrane region" description="Helical" evidence="1">
    <location>
        <begin position="125"/>
        <end position="146"/>
    </location>
</feature>
<keyword evidence="1" id="KW-0472">Membrane</keyword>
<name>A0A0N0LTT3_9HELI</name>
<proteinExistence type="predicted"/>
<comment type="caution">
    <text evidence="2">The sequence shown here is derived from an EMBL/GenBank/DDBJ whole genome shotgun (WGS) entry which is preliminary data.</text>
</comment>
<dbReference type="EMBL" id="JNOC01000016">
    <property type="protein sequence ID" value="KPH56271.1"/>
    <property type="molecule type" value="Genomic_DNA"/>
</dbReference>